<name>A0A5J4YVV1_PORPP</name>
<keyword evidence="2" id="KW-0812">Transmembrane</keyword>
<keyword evidence="4" id="KW-1185">Reference proteome</keyword>
<reference evidence="4" key="1">
    <citation type="journal article" date="2019" name="Nat. Commun.">
        <title>Expansion of phycobilisome linker gene families in mesophilic red algae.</title>
        <authorList>
            <person name="Lee J."/>
            <person name="Kim D."/>
            <person name="Bhattacharya D."/>
            <person name="Yoon H.S."/>
        </authorList>
    </citation>
    <scope>NUCLEOTIDE SEQUENCE [LARGE SCALE GENOMIC DNA]</scope>
    <source>
        <strain evidence="4">CCMP 1328</strain>
    </source>
</reference>
<dbReference type="EMBL" id="VRMN01000004">
    <property type="protein sequence ID" value="KAA8494834.1"/>
    <property type="molecule type" value="Genomic_DNA"/>
</dbReference>
<feature type="transmembrane region" description="Helical" evidence="2">
    <location>
        <begin position="244"/>
        <end position="263"/>
    </location>
</feature>
<keyword evidence="2" id="KW-0472">Membrane</keyword>
<dbReference type="OrthoDB" id="4350at2759"/>
<dbReference type="AlphaFoldDB" id="A0A5J4YVV1"/>
<evidence type="ECO:0000313" key="3">
    <source>
        <dbReference type="EMBL" id="KAA8494834.1"/>
    </source>
</evidence>
<dbReference type="OMA" id="RITECEE"/>
<organism evidence="3 4">
    <name type="scientific">Porphyridium purpureum</name>
    <name type="common">Red alga</name>
    <name type="synonym">Porphyridium cruentum</name>
    <dbReference type="NCBI Taxonomy" id="35688"/>
    <lineage>
        <taxon>Eukaryota</taxon>
        <taxon>Rhodophyta</taxon>
        <taxon>Bangiophyceae</taxon>
        <taxon>Porphyridiales</taxon>
        <taxon>Porphyridiaceae</taxon>
        <taxon>Porphyridium</taxon>
    </lineage>
</organism>
<feature type="region of interest" description="Disordered" evidence="1">
    <location>
        <begin position="1"/>
        <end position="65"/>
    </location>
</feature>
<evidence type="ECO:0000256" key="2">
    <source>
        <dbReference type="SAM" id="Phobius"/>
    </source>
</evidence>
<comment type="caution">
    <text evidence="3">The sequence shown here is derived from an EMBL/GenBank/DDBJ whole genome shotgun (WGS) entry which is preliminary data.</text>
</comment>
<accession>A0A5J4YVV1</accession>
<evidence type="ECO:0000256" key="1">
    <source>
        <dbReference type="SAM" id="MobiDB-lite"/>
    </source>
</evidence>
<proteinExistence type="predicted"/>
<keyword evidence="2" id="KW-1133">Transmembrane helix</keyword>
<protein>
    <submittedName>
        <fullName evidence="3">Uncharacterized protein</fullName>
    </submittedName>
</protein>
<sequence length="295" mass="32718">MAFVSAGSAVALRRQHGTRSGQHAREGVQSLRYQSVKAPKRAVLRMQEEEAQEERKPEPYPGYYKDLEASGAKAMPKRAPKVGGRKSLLNAQGVPYAPWMRFREEDLDYKPSERKQPKTDARGRLAGDPQAQELAGTGLRAKFLGDELELAWQTGDETGNTGFILSRRRGKEEEFETVADYKSDPATFKSKGPAGGSYSYLCEKPEAGTWVYRISDVDENGAVSDLSQTLVEIESEEDQKKQRIALVVFGIFVVILAAIGFLADPESGTVVVFDTFLLLPRQGCRCSFFGVSQFY</sequence>
<evidence type="ECO:0000313" key="4">
    <source>
        <dbReference type="Proteomes" id="UP000324585"/>
    </source>
</evidence>
<dbReference type="Proteomes" id="UP000324585">
    <property type="component" value="Unassembled WGS sequence"/>
</dbReference>
<gene>
    <name evidence="3" type="ORF">FVE85_3075</name>
</gene>